<feature type="domain" description="FHA" evidence="3">
    <location>
        <begin position="239"/>
        <end position="299"/>
    </location>
</feature>
<accession>A0ABW0BEX1</accession>
<dbReference type="Gene3D" id="2.60.200.20">
    <property type="match status" value="1"/>
</dbReference>
<proteinExistence type="predicted"/>
<dbReference type="Proteomes" id="UP001596087">
    <property type="component" value="Unassembled WGS sequence"/>
</dbReference>
<protein>
    <submittedName>
        <fullName evidence="4">FHA domain-containing protein</fullName>
    </submittedName>
</protein>
<reference evidence="5" key="1">
    <citation type="journal article" date="2019" name="Int. J. Syst. Evol. Microbiol.">
        <title>The Global Catalogue of Microorganisms (GCM) 10K type strain sequencing project: providing services to taxonomists for standard genome sequencing and annotation.</title>
        <authorList>
            <consortium name="The Broad Institute Genomics Platform"/>
            <consortium name="The Broad Institute Genome Sequencing Center for Infectious Disease"/>
            <person name="Wu L."/>
            <person name="Ma J."/>
        </authorList>
    </citation>
    <scope>NUCLEOTIDE SEQUENCE [LARGE SCALE GENOMIC DNA]</scope>
    <source>
        <strain evidence="5">DFY41</strain>
    </source>
</reference>
<evidence type="ECO:0000313" key="5">
    <source>
        <dbReference type="Proteomes" id="UP001596087"/>
    </source>
</evidence>
<dbReference type="SUPFAM" id="SSF49879">
    <property type="entry name" value="SMAD/FHA domain"/>
    <property type="match status" value="1"/>
</dbReference>
<dbReference type="RefSeq" id="WP_378587243.1">
    <property type="nucleotide sequence ID" value="NZ_JBHSKD010000004.1"/>
</dbReference>
<comment type="caution">
    <text evidence="4">The sequence shown here is derived from an EMBL/GenBank/DDBJ whole genome shotgun (WGS) entry which is preliminary data.</text>
</comment>
<dbReference type="InterPro" id="IPR000253">
    <property type="entry name" value="FHA_dom"/>
</dbReference>
<keyword evidence="1" id="KW-0597">Phosphoprotein</keyword>
<evidence type="ECO:0000256" key="1">
    <source>
        <dbReference type="ARBA" id="ARBA00022553"/>
    </source>
</evidence>
<sequence length="336" mass="34955">MTDRPPLRSYRPGPWFGILGTHATVLLPPSEKDRVASLWELVDTGAGFDEVLDALIAGGLRELPGFVLVSEAAAGSTREAGTITKVVVRGAARARFTTTDGEVHLEGDEATTWVERSLSGVVASVLEVADDGEATDLPAELRVDTGLVRVSRVEEQVVADEPVPEEEPAPAPPTHRAAPAAPLDEHDTADHDGLTQAGGWTPGPPPPGIPGQEPAPAVTRPVARLLVSTGESVEVDRAVVVGRAPESRRFPHDDQPRLVTVPSPQQEISSMHVEIRPGSGADHGSAVVTDLGSTNGTVLVQPGLPAEDLRPGVGVALLPGAVIDLGDGLTISVVQP</sequence>
<organism evidence="4 5">
    <name type="scientific">Nocardioides taihuensis</name>
    <dbReference type="NCBI Taxonomy" id="1835606"/>
    <lineage>
        <taxon>Bacteria</taxon>
        <taxon>Bacillati</taxon>
        <taxon>Actinomycetota</taxon>
        <taxon>Actinomycetes</taxon>
        <taxon>Propionibacteriales</taxon>
        <taxon>Nocardioidaceae</taxon>
        <taxon>Nocardioides</taxon>
    </lineage>
</organism>
<gene>
    <name evidence="4" type="ORF">ACFPGP_04085</name>
</gene>
<name>A0ABW0BEX1_9ACTN</name>
<dbReference type="Pfam" id="PF00498">
    <property type="entry name" value="FHA"/>
    <property type="match status" value="1"/>
</dbReference>
<dbReference type="InterPro" id="IPR008984">
    <property type="entry name" value="SMAD_FHA_dom_sf"/>
</dbReference>
<evidence type="ECO:0000313" key="4">
    <source>
        <dbReference type="EMBL" id="MFC5175839.1"/>
    </source>
</evidence>
<feature type="region of interest" description="Disordered" evidence="2">
    <location>
        <begin position="156"/>
        <end position="216"/>
    </location>
</feature>
<keyword evidence="5" id="KW-1185">Reference proteome</keyword>
<dbReference type="PROSITE" id="PS50006">
    <property type="entry name" value="FHA_DOMAIN"/>
    <property type="match status" value="1"/>
</dbReference>
<feature type="compositionally biased region" description="Basic and acidic residues" evidence="2">
    <location>
        <begin position="183"/>
        <end position="193"/>
    </location>
</feature>
<evidence type="ECO:0000256" key="2">
    <source>
        <dbReference type="SAM" id="MobiDB-lite"/>
    </source>
</evidence>
<evidence type="ECO:0000259" key="3">
    <source>
        <dbReference type="PROSITE" id="PS50006"/>
    </source>
</evidence>
<dbReference type="EMBL" id="JBHSKD010000004">
    <property type="protein sequence ID" value="MFC5175839.1"/>
    <property type="molecule type" value="Genomic_DNA"/>
</dbReference>